<sequence length="113" mass="12967">MKLDIHPTYYPDAKVTCACGNTFTTGSTLPEIKVDICSHCHPFFTGELRLIDTQGRIERFQEKQRQAARTKSTRKKEIERKSEDRPGSLKEMFSREIKKSKAKTSAKNQSSEQ</sequence>
<keyword evidence="3 7" id="KW-0694">RNA-binding</keyword>
<feature type="binding site" evidence="7">
    <location>
        <position position="37"/>
    </location>
    <ligand>
        <name>Zn(2+)</name>
        <dbReference type="ChEBI" id="CHEBI:29105"/>
    </ligand>
</feature>
<dbReference type="InterPro" id="IPR027491">
    <property type="entry name" value="Ribosomal_bL31_A"/>
</dbReference>
<evidence type="ECO:0000313" key="9">
    <source>
        <dbReference type="EMBL" id="OGY16469.1"/>
    </source>
</evidence>
<keyword evidence="5 7" id="KW-0687">Ribonucleoprotein</keyword>
<comment type="subunit">
    <text evidence="7">Part of the 50S ribosomal subunit.</text>
</comment>
<protein>
    <recommendedName>
        <fullName evidence="6 7">Large ribosomal subunit protein bL31</fullName>
    </recommendedName>
</protein>
<evidence type="ECO:0000256" key="5">
    <source>
        <dbReference type="ARBA" id="ARBA00023274"/>
    </source>
</evidence>
<dbReference type="PROSITE" id="PS01143">
    <property type="entry name" value="RIBOSOMAL_L31"/>
    <property type="match status" value="1"/>
</dbReference>
<keyword evidence="7" id="KW-0479">Metal-binding</keyword>
<dbReference type="NCBIfam" id="NF001809">
    <property type="entry name" value="PRK00528.1"/>
    <property type="match status" value="1"/>
</dbReference>
<feature type="binding site" evidence="7">
    <location>
        <position position="17"/>
    </location>
    <ligand>
        <name>Zn(2+)</name>
        <dbReference type="ChEBI" id="CHEBI:29105"/>
    </ligand>
</feature>
<dbReference type="GO" id="GO:0006412">
    <property type="term" value="P:translation"/>
    <property type="evidence" value="ECO:0007669"/>
    <property type="project" value="UniProtKB-UniRule"/>
</dbReference>
<dbReference type="InterPro" id="IPR042105">
    <property type="entry name" value="Ribosomal_bL31_sf"/>
</dbReference>
<dbReference type="GO" id="GO:0003735">
    <property type="term" value="F:structural constituent of ribosome"/>
    <property type="evidence" value="ECO:0007669"/>
    <property type="project" value="InterPro"/>
</dbReference>
<dbReference type="GO" id="GO:0046872">
    <property type="term" value="F:metal ion binding"/>
    <property type="evidence" value="ECO:0007669"/>
    <property type="project" value="UniProtKB-KW"/>
</dbReference>
<feature type="binding site" evidence="7">
    <location>
        <position position="40"/>
    </location>
    <ligand>
        <name>Zn(2+)</name>
        <dbReference type="ChEBI" id="CHEBI:29105"/>
    </ligand>
</feature>
<dbReference type="Gene3D" id="4.10.830.30">
    <property type="entry name" value="Ribosomal protein L31"/>
    <property type="match status" value="1"/>
</dbReference>
<dbReference type="NCBIfam" id="NF000612">
    <property type="entry name" value="PRK00019.1"/>
    <property type="match status" value="1"/>
</dbReference>
<dbReference type="NCBIfam" id="TIGR00105">
    <property type="entry name" value="L31"/>
    <property type="match status" value="1"/>
</dbReference>
<keyword evidence="2 7" id="KW-0699">rRNA-binding</keyword>
<comment type="function">
    <text evidence="7">Binds the 23S rRNA.</text>
</comment>
<dbReference type="GO" id="GO:0019843">
    <property type="term" value="F:rRNA binding"/>
    <property type="evidence" value="ECO:0007669"/>
    <property type="project" value="UniProtKB-KW"/>
</dbReference>
<evidence type="ECO:0000256" key="2">
    <source>
        <dbReference type="ARBA" id="ARBA00022730"/>
    </source>
</evidence>
<gene>
    <name evidence="7" type="primary">rpmE</name>
    <name evidence="9" type="ORF">A2785_02125</name>
</gene>
<dbReference type="GO" id="GO:1990904">
    <property type="term" value="C:ribonucleoprotein complex"/>
    <property type="evidence" value="ECO:0007669"/>
    <property type="project" value="UniProtKB-KW"/>
</dbReference>
<organism evidence="9 10">
    <name type="scientific">Candidatus Chisholmbacteria bacterium RIFCSPHIGHO2_01_FULL_49_18</name>
    <dbReference type="NCBI Taxonomy" id="1797590"/>
    <lineage>
        <taxon>Bacteria</taxon>
        <taxon>Candidatus Chisholmiibacteriota</taxon>
    </lineage>
</organism>
<feature type="binding site" evidence="7">
    <location>
        <position position="19"/>
    </location>
    <ligand>
        <name>Zn(2+)</name>
        <dbReference type="ChEBI" id="CHEBI:29105"/>
    </ligand>
</feature>
<reference evidence="9 10" key="1">
    <citation type="journal article" date="2016" name="Nat. Commun.">
        <title>Thousands of microbial genomes shed light on interconnected biogeochemical processes in an aquifer system.</title>
        <authorList>
            <person name="Anantharaman K."/>
            <person name="Brown C.T."/>
            <person name="Hug L.A."/>
            <person name="Sharon I."/>
            <person name="Castelle C.J."/>
            <person name="Probst A.J."/>
            <person name="Thomas B.C."/>
            <person name="Singh A."/>
            <person name="Wilkins M.J."/>
            <person name="Karaoz U."/>
            <person name="Brodie E.L."/>
            <person name="Williams K.H."/>
            <person name="Hubbard S.S."/>
            <person name="Banfield J.F."/>
        </authorList>
    </citation>
    <scope>NUCLEOTIDE SEQUENCE [LARGE SCALE GENOMIC DNA]</scope>
</reference>
<evidence type="ECO:0000256" key="3">
    <source>
        <dbReference type="ARBA" id="ARBA00022884"/>
    </source>
</evidence>
<dbReference type="Proteomes" id="UP000179069">
    <property type="component" value="Unassembled WGS sequence"/>
</dbReference>
<evidence type="ECO:0000256" key="1">
    <source>
        <dbReference type="ARBA" id="ARBA00009296"/>
    </source>
</evidence>
<comment type="similarity">
    <text evidence="1 7">Belongs to the bacterial ribosomal protein bL31 family. Type A subfamily.</text>
</comment>
<comment type="cofactor">
    <cofactor evidence="7">
        <name>Zn(2+)</name>
        <dbReference type="ChEBI" id="CHEBI:29105"/>
    </cofactor>
    <text evidence="7">Binds 1 zinc ion per subunit.</text>
</comment>
<dbReference type="PANTHER" id="PTHR33280:SF1">
    <property type="entry name" value="LARGE RIBOSOMAL SUBUNIT PROTEIN BL31C"/>
    <property type="match status" value="1"/>
</dbReference>
<accession>A0A1G1VM59</accession>
<evidence type="ECO:0000256" key="4">
    <source>
        <dbReference type="ARBA" id="ARBA00022980"/>
    </source>
</evidence>
<feature type="compositionally biased region" description="Basic and acidic residues" evidence="8">
    <location>
        <begin position="75"/>
        <end position="99"/>
    </location>
</feature>
<dbReference type="PANTHER" id="PTHR33280">
    <property type="entry name" value="50S RIBOSOMAL PROTEIN L31, CHLOROPLASTIC"/>
    <property type="match status" value="1"/>
</dbReference>
<evidence type="ECO:0000256" key="7">
    <source>
        <dbReference type="HAMAP-Rule" id="MF_00501"/>
    </source>
</evidence>
<keyword evidence="7" id="KW-0862">Zinc</keyword>
<dbReference type="HAMAP" id="MF_00501">
    <property type="entry name" value="Ribosomal_bL31_1"/>
    <property type="match status" value="1"/>
</dbReference>
<dbReference type="SUPFAM" id="SSF143800">
    <property type="entry name" value="L28p-like"/>
    <property type="match status" value="1"/>
</dbReference>
<evidence type="ECO:0000313" key="10">
    <source>
        <dbReference type="Proteomes" id="UP000179069"/>
    </source>
</evidence>
<comment type="caution">
    <text evidence="9">The sequence shown here is derived from an EMBL/GenBank/DDBJ whole genome shotgun (WGS) entry which is preliminary data.</text>
</comment>
<dbReference type="PRINTS" id="PR01249">
    <property type="entry name" value="RIBOSOMALL31"/>
</dbReference>
<evidence type="ECO:0000256" key="6">
    <source>
        <dbReference type="ARBA" id="ARBA00035687"/>
    </source>
</evidence>
<name>A0A1G1VM59_9BACT</name>
<dbReference type="EMBL" id="MHCI01000015">
    <property type="protein sequence ID" value="OGY16469.1"/>
    <property type="molecule type" value="Genomic_DNA"/>
</dbReference>
<dbReference type="Pfam" id="PF01197">
    <property type="entry name" value="Ribosomal_L31"/>
    <property type="match status" value="1"/>
</dbReference>
<evidence type="ECO:0000256" key="8">
    <source>
        <dbReference type="SAM" id="MobiDB-lite"/>
    </source>
</evidence>
<dbReference type="GO" id="GO:0005840">
    <property type="term" value="C:ribosome"/>
    <property type="evidence" value="ECO:0007669"/>
    <property type="project" value="UniProtKB-KW"/>
</dbReference>
<dbReference type="InterPro" id="IPR034704">
    <property type="entry name" value="Ribosomal_bL28/bL31-like_sf"/>
</dbReference>
<dbReference type="AlphaFoldDB" id="A0A1G1VM59"/>
<proteinExistence type="inferred from homology"/>
<dbReference type="InterPro" id="IPR002150">
    <property type="entry name" value="Ribosomal_bL31"/>
</dbReference>
<feature type="region of interest" description="Disordered" evidence="8">
    <location>
        <begin position="61"/>
        <end position="113"/>
    </location>
</feature>
<keyword evidence="4 7" id="KW-0689">Ribosomal protein</keyword>